<feature type="region of interest" description="Disordered" evidence="1">
    <location>
        <begin position="15"/>
        <end position="42"/>
    </location>
</feature>
<name>A0A9W7CZA1_9STRA</name>
<dbReference type="AlphaFoldDB" id="A0A9W7CZA1"/>
<feature type="region of interest" description="Disordered" evidence="1">
    <location>
        <begin position="78"/>
        <end position="107"/>
    </location>
</feature>
<dbReference type="Proteomes" id="UP001165121">
    <property type="component" value="Unassembled WGS sequence"/>
</dbReference>
<sequence length="166" mass="17470">MLPALHHQYKASDTCSGPFGLDTAREPPRRRRLDVPVSAHQSKDFLGGDTSCSFRMSPPTTQACNPAASAAANTVVASSATTGSSPAPIPVVTSTVTTPSSPKRTMSLGDYKKTRGKALFACDEHEALLDVGSDADMEDKEEEDEGTSASTRVDPSVGSRRPCEAD</sequence>
<dbReference type="EMBL" id="BSXT01001685">
    <property type="protein sequence ID" value="GMF44498.1"/>
    <property type="molecule type" value="Genomic_DNA"/>
</dbReference>
<evidence type="ECO:0000256" key="1">
    <source>
        <dbReference type="SAM" id="MobiDB-lite"/>
    </source>
</evidence>
<feature type="compositionally biased region" description="Acidic residues" evidence="1">
    <location>
        <begin position="133"/>
        <end position="146"/>
    </location>
</feature>
<feature type="compositionally biased region" description="Low complexity" evidence="1">
    <location>
        <begin position="78"/>
        <end position="102"/>
    </location>
</feature>
<reference evidence="2" key="1">
    <citation type="submission" date="2023-04" db="EMBL/GenBank/DDBJ databases">
        <title>Phytophthora fragariaefolia NBRC 109709.</title>
        <authorList>
            <person name="Ichikawa N."/>
            <person name="Sato H."/>
            <person name="Tonouchi N."/>
        </authorList>
    </citation>
    <scope>NUCLEOTIDE SEQUENCE</scope>
    <source>
        <strain evidence="2">NBRC 109709</strain>
    </source>
</reference>
<proteinExistence type="predicted"/>
<comment type="caution">
    <text evidence="2">The sequence shown here is derived from an EMBL/GenBank/DDBJ whole genome shotgun (WGS) entry which is preliminary data.</text>
</comment>
<organism evidence="2 3">
    <name type="scientific">Phytophthora fragariaefolia</name>
    <dbReference type="NCBI Taxonomy" id="1490495"/>
    <lineage>
        <taxon>Eukaryota</taxon>
        <taxon>Sar</taxon>
        <taxon>Stramenopiles</taxon>
        <taxon>Oomycota</taxon>
        <taxon>Peronosporomycetes</taxon>
        <taxon>Peronosporales</taxon>
        <taxon>Peronosporaceae</taxon>
        <taxon>Phytophthora</taxon>
    </lineage>
</organism>
<protein>
    <submittedName>
        <fullName evidence="2">Unnamed protein product</fullName>
    </submittedName>
</protein>
<keyword evidence="3" id="KW-1185">Reference proteome</keyword>
<evidence type="ECO:0000313" key="2">
    <source>
        <dbReference type="EMBL" id="GMF44498.1"/>
    </source>
</evidence>
<gene>
    <name evidence="2" type="ORF">Pfra01_001552300</name>
</gene>
<accession>A0A9W7CZA1</accession>
<evidence type="ECO:0000313" key="3">
    <source>
        <dbReference type="Proteomes" id="UP001165121"/>
    </source>
</evidence>
<feature type="region of interest" description="Disordered" evidence="1">
    <location>
        <begin position="130"/>
        <end position="166"/>
    </location>
</feature>